<gene>
    <name evidence="3" type="ORF">TAV2_LOCUS25862</name>
</gene>
<name>A0AAU9T2P0_THLAR</name>
<reference evidence="3 4" key="1">
    <citation type="submission" date="2022-03" db="EMBL/GenBank/DDBJ databases">
        <authorList>
            <person name="Nunn A."/>
            <person name="Chopra R."/>
            <person name="Nunn A."/>
            <person name="Contreras Garrido A."/>
        </authorList>
    </citation>
    <scope>NUCLEOTIDE SEQUENCE [LARGE SCALE GENOMIC DNA]</scope>
</reference>
<dbReference type="SUPFAM" id="SSF47699">
    <property type="entry name" value="Bifunctional inhibitor/lipid-transfer protein/seed storage 2S albumin"/>
    <property type="match status" value="1"/>
</dbReference>
<evidence type="ECO:0000313" key="3">
    <source>
        <dbReference type="EMBL" id="CAH2078254.1"/>
    </source>
</evidence>
<protein>
    <recommendedName>
        <fullName evidence="2">Bifunctional inhibitor/plant lipid transfer protein/seed storage helical domain-containing protein</fullName>
    </recommendedName>
</protein>
<dbReference type="InterPro" id="IPR016140">
    <property type="entry name" value="Bifunc_inhib/LTP/seed_store"/>
</dbReference>
<organism evidence="3 4">
    <name type="scientific">Thlaspi arvense</name>
    <name type="common">Field penny-cress</name>
    <dbReference type="NCBI Taxonomy" id="13288"/>
    <lineage>
        <taxon>Eukaryota</taxon>
        <taxon>Viridiplantae</taxon>
        <taxon>Streptophyta</taxon>
        <taxon>Embryophyta</taxon>
        <taxon>Tracheophyta</taxon>
        <taxon>Spermatophyta</taxon>
        <taxon>Magnoliopsida</taxon>
        <taxon>eudicotyledons</taxon>
        <taxon>Gunneridae</taxon>
        <taxon>Pentapetalae</taxon>
        <taxon>rosids</taxon>
        <taxon>malvids</taxon>
        <taxon>Brassicales</taxon>
        <taxon>Brassicaceae</taxon>
        <taxon>Thlaspideae</taxon>
        <taxon>Thlaspi</taxon>
    </lineage>
</organism>
<evidence type="ECO:0000259" key="2">
    <source>
        <dbReference type="Pfam" id="PF00234"/>
    </source>
</evidence>
<keyword evidence="4" id="KW-1185">Reference proteome</keyword>
<dbReference type="Pfam" id="PF00234">
    <property type="entry name" value="Tryp_alpha_amyl"/>
    <property type="match status" value="1"/>
</dbReference>
<feature type="chain" id="PRO_5043583433" description="Bifunctional inhibitor/plant lipid transfer protein/seed storage helical domain-containing protein" evidence="1">
    <location>
        <begin position="27"/>
        <end position="114"/>
    </location>
</feature>
<accession>A0AAU9T2P0</accession>
<dbReference type="AlphaFoldDB" id="A0AAU9T2P0"/>
<evidence type="ECO:0000313" key="4">
    <source>
        <dbReference type="Proteomes" id="UP000836841"/>
    </source>
</evidence>
<dbReference type="EMBL" id="OU466863">
    <property type="protein sequence ID" value="CAH2078254.1"/>
    <property type="molecule type" value="Genomic_DNA"/>
</dbReference>
<feature type="signal peptide" evidence="1">
    <location>
        <begin position="1"/>
        <end position="26"/>
    </location>
</feature>
<evidence type="ECO:0000256" key="1">
    <source>
        <dbReference type="SAM" id="SignalP"/>
    </source>
</evidence>
<dbReference type="InterPro" id="IPR036312">
    <property type="entry name" value="Bifun_inhib/LTP/seed_sf"/>
</dbReference>
<keyword evidence="1" id="KW-0732">Signal</keyword>
<dbReference type="Proteomes" id="UP000836841">
    <property type="component" value="Chromosome 7"/>
</dbReference>
<sequence length="114" mass="12128">MASKNMTMIMALYLTFNLVFLGFASAQPPVTQQDCPIDLLRLEVCADRIASIRFDLIPSQVVAQCCTLLAQLSGVCAREVVRISLKVELLSGRANGLFGLCPGVAVPPGGVSCN</sequence>
<proteinExistence type="predicted"/>
<feature type="domain" description="Bifunctional inhibitor/plant lipid transfer protein/seed storage helical" evidence="2">
    <location>
        <begin position="35"/>
        <end position="113"/>
    </location>
</feature>